<dbReference type="InterPro" id="IPR002641">
    <property type="entry name" value="PNPLA_dom"/>
</dbReference>
<dbReference type="InterPro" id="IPR016035">
    <property type="entry name" value="Acyl_Trfase/lysoPLipase"/>
</dbReference>
<dbReference type="Pfam" id="PF01734">
    <property type="entry name" value="Patatin"/>
    <property type="match status" value="1"/>
</dbReference>
<sequence length="341" mass="36466">MSKTALVISGGGSKGAFAVGVLKAIYQHNPGLNFDLLIGTSTGALIAPLATSGSIPLLEQLYTTVKTDNVIETNNVGNRFLTADSIFGVGPLGKLIQQYYTDTFFQSLQAQPCNVLLATTCLQTATAVYFSTRKAAAVKGYEVVPLGKADHFRRAVMASACQPVFMPPIEVIPGAVPLRQYVDGGVREYAGIQLAIEQGADEIFVILLSSGLNKPVEKRYTQVPDILLRTIEIFTEDVGDNDLEMPQMYNKALDYLNSVRQNMKQSGMSDQQIGQLLSVPGNPLSNKRPVNLHVIRPDGDLGGGTGGLNFDPAEMKGMVAKGITVMNNYIAGLPPGSSILV</sequence>
<feature type="short sequence motif" description="DGA/G" evidence="4">
    <location>
        <begin position="183"/>
        <end position="185"/>
    </location>
</feature>
<dbReference type="RefSeq" id="WP_106521382.1">
    <property type="nucleotide sequence ID" value="NZ_PYGD01000001.1"/>
</dbReference>
<evidence type="ECO:0000256" key="2">
    <source>
        <dbReference type="ARBA" id="ARBA00022963"/>
    </source>
</evidence>
<keyword evidence="3 4" id="KW-0443">Lipid metabolism</keyword>
<feature type="short sequence motif" description="GXSXG" evidence="4">
    <location>
        <begin position="39"/>
        <end position="43"/>
    </location>
</feature>
<dbReference type="GO" id="GO:0016042">
    <property type="term" value="P:lipid catabolic process"/>
    <property type="evidence" value="ECO:0007669"/>
    <property type="project" value="UniProtKB-UniRule"/>
</dbReference>
<dbReference type="GO" id="GO:0016787">
    <property type="term" value="F:hydrolase activity"/>
    <property type="evidence" value="ECO:0007669"/>
    <property type="project" value="UniProtKB-UniRule"/>
</dbReference>
<feature type="active site" description="Proton acceptor" evidence="4">
    <location>
        <position position="183"/>
    </location>
</feature>
<dbReference type="PANTHER" id="PTHR14226">
    <property type="entry name" value="NEUROPATHY TARGET ESTERASE/SWISS CHEESE D.MELANOGASTER"/>
    <property type="match status" value="1"/>
</dbReference>
<keyword evidence="1 4" id="KW-0378">Hydrolase</keyword>
<dbReference type="InterPro" id="IPR050301">
    <property type="entry name" value="NTE"/>
</dbReference>
<accession>A0A2P8DBT5</accession>
<dbReference type="Gene3D" id="3.40.1090.10">
    <property type="entry name" value="Cytosolic phospholipase A2 catalytic domain"/>
    <property type="match status" value="1"/>
</dbReference>
<organism evidence="6 7">
    <name type="scientific">Taibaiella chishuiensis</name>
    <dbReference type="NCBI Taxonomy" id="1434707"/>
    <lineage>
        <taxon>Bacteria</taxon>
        <taxon>Pseudomonadati</taxon>
        <taxon>Bacteroidota</taxon>
        <taxon>Chitinophagia</taxon>
        <taxon>Chitinophagales</taxon>
        <taxon>Chitinophagaceae</taxon>
        <taxon>Taibaiella</taxon>
    </lineage>
</organism>
<gene>
    <name evidence="6" type="ORF">B0I18_101851</name>
</gene>
<dbReference type="EMBL" id="PYGD01000001">
    <property type="protein sequence ID" value="PSK94691.1"/>
    <property type="molecule type" value="Genomic_DNA"/>
</dbReference>
<dbReference type="OrthoDB" id="1489257at2"/>
<evidence type="ECO:0000259" key="5">
    <source>
        <dbReference type="PROSITE" id="PS51635"/>
    </source>
</evidence>
<protein>
    <submittedName>
        <fullName evidence="6">Patatin-like phospholipase</fullName>
    </submittedName>
</protein>
<evidence type="ECO:0000313" key="6">
    <source>
        <dbReference type="EMBL" id="PSK94691.1"/>
    </source>
</evidence>
<reference evidence="6 7" key="1">
    <citation type="submission" date="2018-03" db="EMBL/GenBank/DDBJ databases">
        <title>Genomic Encyclopedia of Type Strains, Phase III (KMG-III): the genomes of soil and plant-associated and newly described type strains.</title>
        <authorList>
            <person name="Whitman W."/>
        </authorList>
    </citation>
    <scope>NUCLEOTIDE SEQUENCE [LARGE SCALE GENOMIC DNA]</scope>
    <source>
        <strain evidence="6 7">CGMCC 1.12700</strain>
    </source>
</reference>
<dbReference type="Proteomes" id="UP000240572">
    <property type="component" value="Unassembled WGS sequence"/>
</dbReference>
<dbReference type="AlphaFoldDB" id="A0A2P8DBT5"/>
<feature type="short sequence motif" description="GXGXXG" evidence="4">
    <location>
        <begin position="10"/>
        <end position="15"/>
    </location>
</feature>
<evidence type="ECO:0000256" key="3">
    <source>
        <dbReference type="ARBA" id="ARBA00023098"/>
    </source>
</evidence>
<proteinExistence type="predicted"/>
<name>A0A2P8DBT5_9BACT</name>
<evidence type="ECO:0000313" key="7">
    <source>
        <dbReference type="Proteomes" id="UP000240572"/>
    </source>
</evidence>
<dbReference type="PROSITE" id="PS51635">
    <property type="entry name" value="PNPLA"/>
    <property type="match status" value="1"/>
</dbReference>
<evidence type="ECO:0000256" key="1">
    <source>
        <dbReference type="ARBA" id="ARBA00022801"/>
    </source>
</evidence>
<feature type="active site" description="Nucleophile" evidence="4">
    <location>
        <position position="41"/>
    </location>
</feature>
<feature type="domain" description="PNPLA" evidence="5">
    <location>
        <begin position="6"/>
        <end position="196"/>
    </location>
</feature>
<dbReference type="PANTHER" id="PTHR14226:SF57">
    <property type="entry name" value="BLR7027 PROTEIN"/>
    <property type="match status" value="1"/>
</dbReference>
<evidence type="ECO:0000256" key="4">
    <source>
        <dbReference type="PROSITE-ProRule" id="PRU01161"/>
    </source>
</evidence>
<keyword evidence="2 4" id="KW-0442">Lipid degradation</keyword>
<keyword evidence="7" id="KW-1185">Reference proteome</keyword>
<comment type="caution">
    <text evidence="6">The sequence shown here is derived from an EMBL/GenBank/DDBJ whole genome shotgun (WGS) entry which is preliminary data.</text>
</comment>
<dbReference type="SUPFAM" id="SSF52151">
    <property type="entry name" value="FabD/lysophospholipase-like"/>
    <property type="match status" value="1"/>
</dbReference>